<gene>
    <name evidence="1" type="ORF">BegalDRAFT_1612</name>
    <name evidence="2" type="ORF">BegalDRAFT_1614</name>
</gene>
<proteinExistence type="predicted"/>
<accession>I3CFV0</accession>
<sequence length="79" mass="8901">MTFSLWHIAESDKVARPVGEIGNKQVVFDSLALAQDFIQLLPEATMKGVIVIIDDDKEEIVHAEDWQTLCAWMKSEGNK</sequence>
<evidence type="ECO:0000313" key="2">
    <source>
        <dbReference type="EMBL" id="EIJ42493.1"/>
    </source>
</evidence>
<evidence type="ECO:0000313" key="3">
    <source>
        <dbReference type="Proteomes" id="UP000005744"/>
    </source>
</evidence>
<reference evidence="2 3" key="1">
    <citation type="submission" date="2011-11" db="EMBL/GenBank/DDBJ databases">
        <title>Improved High-Quality Draft sequence of Beggiatoa alba B18lD.</title>
        <authorList>
            <consortium name="US DOE Joint Genome Institute"/>
            <person name="Lucas S."/>
            <person name="Han J."/>
            <person name="Lapidus A."/>
            <person name="Cheng J.-F."/>
            <person name="Goodwin L."/>
            <person name="Pitluck S."/>
            <person name="Peters L."/>
            <person name="Mikhailova N."/>
            <person name="Held B."/>
            <person name="Detter J.C."/>
            <person name="Han C."/>
            <person name="Tapia R."/>
            <person name="Land M."/>
            <person name="Hauser L."/>
            <person name="Kyrpides N."/>
            <person name="Ivanova N."/>
            <person name="Pagani I."/>
            <person name="Samuel K."/>
            <person name="Teske A."/>
            <person name="Mueller J."/>
            <person name="Woyke T."/>
        </authorList>
    </citation>
    <scope>NUCLEOTIDE SEQUENCE [LARGE SCALE GENOMIC DNA]</scope>
    <source>
        <strain evidence="2 3">B18LD</strain>
    </source>
</reference>
<dbReference type="HOGENOM" id="CLU_2598937_0_0_6"/>
<dbReference type="EMBL" id="JH600070">
    <property type="protein sequence ID" value="EIJ42491.1"/>
    <property type="molecule type" value="Genomic_DNA"/>
</dbReference>
<evidence type="ECO:0000313" key="1">
    <source>
        <dbReference type="EMBL" id="EIJ42491.1"/>
    </source>
</evidence>
<dbReference type="EMBL" id="JH600070">
    <property type="protein sequence ID" value="EIJ42493.1"/>
    <property type="molecule type" value="Genomic_DNA"/>
</dbReference>
<dbReference type="RefSeq" id="WP_002685492.1">
    <property type="nucleotide sequence ID" value="NZ_JH600070.1"/>
</dbReference>
<protein>
    <submittedName>
        <fullName evidence="2">Uncharacterized protein</fullName>
    </submittedName>
</protein>
<dbReference type="OrthoDB" id="9798407at2"/>
<name>I3CFV0_9GAMM</name>
<keyword evidence="3" id="KW-1185">Reference proteome</keyword>
<dbReference type="AlphaFoldDB" id="I3CFV0"/>
<dbReference type="Proteomes" id="UP000005744">
    <property type="component" value="Unassembled WGS sequence"/>
</dbReference>
<organism evidence="2 3">
    <name type="scientific">Beggiatoa alba B18LD</name>
    <dbReference type="NCBI Taxonomy" id="395493"/>
    <lineage>
        <taxon>Bacteria</taxon>
        <taxon>Pseudomonadati</taxon>
        <taxon>Pseudomonadota</taxon>
        <taxon>Gammaproteobacteria</taxon>
        <taxon>Thiotrichales</taxon>
        <taxon>Thiotrichaceae</taxon>
        <taxon>Beggiatoa</taxon>
    </lineage>
</organism>